<dbReference type="InterPro" id="IPR036249">
    <property type="entry name" value="Thioredoxin-like_sf"/>
</dbReference>
<accession>A0A9X3N170</accession>
<evidence type="ECO:0000313" key="2">
    <source>
        <dbReference type="EMBL" id="MDA0163028.1"/>
    </source>
</evidence>
<evidence type="ECO:0000313" key="3">
    <source>
        <dbReference type="Proteomes" id="UP001149140"/>
    </source>
</evidence>
<evidence type="ECO:0000259" key="1">
    <source>
        <dbReference type="Pfam" id="PF01323"/>
    </source>
</evidence>
<dbReference type="Gene3D" id="3.40.30.10">
    <property type="entry name" value="Glutaredoxin"/>
    <property type="match status" value="1"/>
</dbReference>
<dbReference type="Proteomes" id="UP001149140">
    <property type="component" value="Unassembled WGS sequence"/>
</dbReference>
<dbReference type="GO" id="GO:0016491">
    <property type="term" value="F:oxidoreductase activity"/>
    <property type="evidence" value="ECO:0007669"/>
    <property type="project" value="InterPro"/>
</dbReference>
<feature type="domain" description="DSBA-like thioredoxin" evidence="1">
    <location>
        <begin position="5"/>
        <end position="156"/>
    </location>
</feature>
<dbReference type="InterPro" id="IPR001853">
    <property type="entry name" value="DSBA-like_thioredoxin_dom"/>
</dbReference>
<dbReference type="Pfam" id="PF01323">
    <property type="entry name" value="DSBA"/>
    <property type="match status" value="1"/>
</dbReference>
<dbReference type="SUPFAM" id="SSF52833">
    <property type="entry name" value="Thioredoxin-like"/>
    <property type="match status" value="1"/>
</dbReference>
<dbReference type="RefSeq" id="WP_270042269.1">
    <property type="nucleotide sequence ID" value="NZ_JAPDOD010000022.1"/>
</dbReference>
<gene>
    <name evidence="2" type="ORF">OM076_22335</name>
</gene>
<reference evidence="2" key="1">
    <citation type="submission" date="2022-10" db="EMBL/GenBank/DDBJ databases">
        <title>The WGS of Solirubrobacter ginsenosidimutans DSM 21036.</title>
        <authorList>
            <person name="Jiang Z."/>
        </authorList>
    </citation>
    <scope>NUCLEOTIDE SEQUENCE</scope>
    <source>
        <strain evidence="2">DSM 21036</strain>
    </source>
</reference>
<name>A0A9X3N170_9ACTN</name>
<comment type="caution">
    <text evidence="2">The sequence shown here is derived from an EMBL/GenBank/DDBJ whole genome shotgun (WGS) entry which is preliminary data.</text>
</comment>
<dbReference type="EMBL" id="JAPDOD010000022">
    <property type="protein sequence ID" value="MDA0163028.1"/>
    <property type="molecule type" value="Genomic_DNA"/>
</dbReference>
<sequence length="270" mass="29583">MAVDITLFTDPACPFAFSGEPNRQRLRWYYGDQLRWRLNMIVLTLEPGEDAKLAEGAPGLQRKYGMPIDPHPYARTFSSEPACRAIVAARLNVPGAEAALLRRLRVRAMLGGLLDDPALLAAAATDVGLDPGDLERWSRMPAVEDALRADIEAARSPSPAARRLDHKLGGPAHERRYTAPSYELSASDGRTFSIPGFNPIEVYEAAMANFGLTRRAKPESVEQVLSWTTEPLATVEIIAIMQTDPAKTRAALTRVATPIPAGADFYWTAR</sequence>
<proteinExistence type="predicted"/>
<organism evidence="2 3">
    <name type="scientific">Solirubrobacter ginsenosidimutans</name>
    <dbReference type="NCBI Taxonomy" id="490573"/>
    <lineage>
        <taxon>Bacteria</taxon>
        <taxon>Bacillati</taxon>
        <taxon>Actinomycetota</taxon>
        <taxon>Thermoleophilia</taxon>
        <taxon>Solirubrobacterales</taxon>
        <taxon>Solirubrobacteraceae</taxon>
        <taxon>Solirubrobacter</taxon>
    </lineage>
</organism>
<protein>
    <submittedName>
        <fullName evidence="2">DsbA family protein</fullName>
    </submittedName>
</protein>
<dbReference type="AlphaFoldDB" id="A0A9X3N170"/>
<keyword evidence="3" id="KW-1185">Reference proteome</keyword>